<evidence type="ECO:0000313" key="2">
    <source>
        <dbReference type="EMBL" id="CAK0887690.1"/>
    </source>
</evidence>
<evidence type="ECO:0008006" key="4">
    <source>
        <dbReference type="Google" id="ProtNLM"/>
    </source>
</evidence>
<evidence type="ECO:0000313" key="3">
    <source>
        <dbReference type="Proteomes" id="UP001189429"/>
    </source>
</evidence>
<protein>
    <recommendedName>
        <fullName evidence="4">Ribonucloprotein</fullName>
    </recommendedName>
</protein>
<dbReference type="Proteomes" id="UP001189429">
    <property type="component" value="Unassembled WGS sequence"/>
</dbReference>
<evidence type="ECO:0000256" key="1">
    <source>
        <dbReference type="SAM" id="MobiDB-lite"/>
    </source>
</evidence>
<dbReference type="EMBL" id="CAUYUJ010018971">
    <property type="protein sequence ID" value="CAK0887690.1"/>
    <property type="molecule type" value="Genomic_DNA"/>
</dbReference>
<accession>A0ABN9WM79</accession>
<proteinExistence type="predicted"/>
<name>A0ABN9WM79_9DINO</name>
<feature type="region of interest" description="Disordered" evidence="1">
    <location>
        <begin position="1"/>
        <end position="88"/>
    </location>
</feature>
<organism evidence="2 3">
    <name type="scientific">Prorocentrum cordatum</name>
    <dbReference type="NCBI Taxonomy" id="2364126"/>
    <lineage>
        <taxon>Eukaryota</taxon>
        <taxon>Sar</taxon>
        <taxon>Alveolata</taxon>
        <taxon>Dinophyceae</taxon>
        <taxon>Prorocentrales</taxon>
        <taxon>Prorocentraceae</taxon>
        <taxon>Prorocentrum</taxon>
    </lineage>
</organism>
<feature type="compositionally biased region" description="Basic and acidic residues" evidence="1">
    <location>
        <begin position="36"/>
        <end position="69"/>
    </location>
</feature>
<gene>
    <name evidence="2" type="ORF">PCOR1329_LOCUS68671</name>
</gene>
<reference evidence="2" key="1">
    <citation type="submission" date="2023-10" db="EMBL/GenBank/DDBJ databases">
        <authorList>
            <person name="Chen Y."/>
            <person name="Shah S."/>
            <person name="Dougan E. K."/>
            <person name="Thang M."/>
            <person name="Chan C."/>
        </authorList>
    </citation>
    <scope>NUCLEOTIDE SEQUENCE [LARGE SCALE GENOMIC DNA]</scope>
</reference>
<sequence length="118" mass="13016">MSTLLPSAASAPQRPSCRAPRGSSLMSGSGGASARPKADRSRSQVRGNDTRKKPEDQDTHEDQQIDPKKAPIARVRRRRGAAYKPKAAPKIQNGMRDLILILLRATYRNTKKIRELKG</sequence>
<keyword evidence="3" id="KW-1185">Reference proteome</keyword>
<comment type="caution">
    <text evidence="2">The sequence shown here is derived from an EMBL/GenBank/DDBJ whole genome shotgun (WGS) entry which is preliminary data.</text>
</comment>